<proteinExistence type="predicted"/>
<organism evidence="1 2">
    <name type="scientific">Panagrolaimus sp. JU765</name>
    <dbReference type="NCBI Taxonomy" id="591449"/>
    <lineage>
        <taxon>Eukaryota</taxon>
        <taxon>Metazoa</taxon>
        <taxon>Ecdysozoa</taxon>
        <taxon>Nematoda</taxon>
        <taxon>Chromadorea</taxon>
        <taxon>Rhabditida</taxon>
        <taxon>Tylenchina</taxon>
        <taxon>Panagrolaimomorpha</taxon>
        <taxon>Panagrolaimoidea</taxon>
        <taxon>Panagrolaimidae</taxon>
        <taxon>Panagrolaimus</taxon>
    </lineage>
</organism>
<dbReference type="WBParaSite" id="JU765_v2.g12268.t1">
    <property type="protein sequence ID" value="JU765_v2.g12268.t1"/>
    <property type="gene ID" value="JU765_v2.g12268"/>
</dbReference>
<name>A0AC34Q2E2_9BILA</name>
<dbReference type="Proteomes" id="UP000887576">
    <property type="component" value="Unplaced"/>
</dbReference>
<reference evidence="2" key="1">
    <citation type="submission" date="2022-11" db="UniProtKB">
        <authorList>
            <consortium name="WormBaseParasite"/>
        </authorList>
    </citation>
    <scope>IDENTIFICATION</scope>
</reference>
<evidence type="ECO:0000313" key="1">
    <source>
        <dbReference type="Proteomes" id="UP000887576"/>
    </source>
</evidence>
<accession>A0AC34Q2E2</accession>
<sequence length="403" mass="45096">MDARVKQRVERLLKSTRLKKHTIKKLKNLKREKLKRDKLDSHEIFCSICGEMFQKRHFDDYREHMAMHEAVDFIWGLKTEEINGSFNNLTPEIVQITPEQYKLYIDGRKTQIIKELKETAEYEAGVRFRQNGGRTVPVPVVEMGKRPQATFPKIIMPASKPTLPRPPVTRHMTPNRPYYGAPFMIKPAMPSPKQPCTFEKNPSPVPKESTSDGISRHKGYPVIQVAPNHPSFGRPPPLQPISADGLIPKTNLVRFMSLSKHHEPVTAADIPTTSTASTSKATSVPRYIIPAQRPHGIFPNPGARKIVRNVVPVRANGPPFQLKKDIAPVKMFEGMPLRPSSACRLSPPLLHPMSQNSQESESASSSTSSTPIPVGNGSNVAKKKSQVPDLLKVEPSSSRSQKR</sequence>
<protein>
    <submittedName>
        <fullName evidence="2">C2H2-type domain-containing protein</fullName>
    </submittedName>
</protein>
<evidence type="ECO:0000313" key="2">
    <source>
        <dbReference type="WBParaSite" id="JU765_v2.g12268.t1"/>
    </source>
</evidence>